<dbReference type="Proteomes" id="UP000807306">
    <property type="component" value="Unassembled WGS sequence"/>
</dbReference>
<keyword evidence="3" id="KW-0378">Hydrolase</keyword>
<feature type="domain" description="Peptidase C14 caspase" evidence="5">
    <location>
        <begin position="8"/>
        <end position="294"/>
    </location>
</feature>
<evidence type="ECO:0000256" key="1">
    <source>
        <dbReference type="ARBA" id="ARBA00009005"/>
    </source>
</evidence>
<evidence type="ECO:0000259" key="5">
    <source>
        <dbReference type="Pfam" id="PF00656"/>
    </source>
</evidence>
<dbReference type="SUPFAM" id="SSF52129">
    <property type="entry name" value="Caspase-like"/>
    <property type="match status" value="1"/>
</dbReference>
<dbReference type="AlphaFoldDB" id="A0A9P6EKK1"/>
<dbReference type="GO" id="GO:0004197">
    <property type="term" value="F:cysteine-type endopeptidase activity"/>
    <property type="evidence" value="ECO:0007669"/>
    <property type="project" value="InterPro"/>
</dbReference>
<dbReference type="PANTHER" id="PTHR48104">
    <property type="entry name" value="METACASPASE-4"/>
    <property type="match status" value="1"/>
</dbReference>
<comment type="similarity">
    <text evidence="1">Belongs to the peptidase C14B family.</text>
</comment>
<keyword evidence="3" id="KW-0645">Protease</keyword>
<organism evidence="6 7">
    <name type="scientific">Crepidotus variabilis</name>
    <dbReference type="NCBI Taxonomy" id="179855"/>
    <lineage>
        <taxon>Eukaryota</taxon>
        <taxon>Fungi</taxon>
        <taxon>Dikarya</taxon>
        <taxon>Basidiomycota</taxon>
        <taxon>Agaricomycotina</taxon>
        <taxon>Agaricomycetes</taxon>
        <taxon>Agaricomycetidae</taxon>
        <taxon>Agaricales</taxon>
        <taxon>Agaricineae</taxon>
        <taxon>Crepidotaceae</taxon>
        <taxon>Crepidotus</taxon>
    </lineage>
</organism>
<dbReference type="PANTHER" id="PTHR48104:SF30">
    <property type="entry name" value="METACASPASE-1"/>
    <property type="match status" value="1"/>
</dbReference>
<dbReference type="InterPro" id="IPR050452">
    <property type="entry name" value="Metacaspase"/>
</dbReference>
<evidence type="ECO:0000256" key="3">
    <source>
        <dbReference type="ARBA" id="ARBA00022807"/>
    </source>
</evidence>
<dbReference type="InterPro" id="IPR011600">
    <property type="entry name" value="Pept_C14_caspase"/>
</dbReference>
<feature type="region of interest" description="Disordered" evidence="4">
    <location>
        <begin position="636"/>
        <end position="655"/>
    </location>
</feature>
<dbReference type="OrthoDB" id="3223806at2759"/>
<dbReference type="Gene3D" id="3.40.50.1460">
    <property type="match status" value="1"/>
</dbReference>
<evidence type="ECO:0000313" key="6">
    <source>
        <dbReference type="EMBL" id="KAF9531488.1"/>
    </source>
</evidence>
<reference evidence="6" key="1">
    <citation type="submission" date="2020-11" db="EMBL/GenBank/DDBJ databases">
        <authorList>
            <consortium name="DOE Joint Genome Institute"/>
            <person name="Ahrendt S."/>
            <person name="Riley R."/>
            <person name="Andreopoulos W."/>
            <person name="Labutti K."/>
            <person name="Pangilinan J."/>
            <person name="Ruiz-Duenas F.J."/>
            <person name="Barrasa J.M."/>
            <person name="Sanchez-Garcia M."/>
            <person name="Camarero S."/>
            <person name="Miyauchi S."/>
            <person name="Serrano A."/>
            <person name="Linde D."/>
            <person name="Babiker R."/>
            <person name="Drula E."/>
            <person name="Ayuso-Fernandez I."/>
            <person name="Pacheco R."/>
            <person name="Padilla G."/>
            <person name="Ferreira P."/>
            <person name="Barriuso J."/>
            <person name="Kellner H."/>
            <person name="Castanera R."/>
            <person name="Alfaro M."/>
            <person name="Ramirez L."/>
            <person name="Pisabarro A.G."/>
            <person name="Kuo A."/>
            <person name="Tritt A."/>
            <person name="Lipzen A."/>
            <person name="He G."/>
            <person name="Yan M."/>
            <person name="Ng V."/>
            <person name="Cullen D."/>
            <person name="Martin F."/>
            <person name="Rosso M.-N."/>
            <person name="Henrissat B."/>
            <person name="Hibbett D."/>
            <person name="Martinez A.T."/>
            <person name="Grigoriev I.V."/>
        </authorList>
    </citation>
    <scope>NUCLEOTIDE SEQUENCE</scope>
    <source>
        <strain evidence="6">CBS 506.95</strain>
    </source>
</reference>
<dbReference type="GO" id="GO:0006915">
    <property type="term" value="P:apoptotic process"/>
    <property type="evidence" value="ECO:0007669"/>
    <property type="project" value="UniProtKB-KW"/>
</dbReference>
<evidence type="ECO:0000256" key="2">
    <source>
        <dbReference type="ARBA" id="ARBA00022703"/>
    </source>
</evidence>
<comment type="caution">
    <text evidence="6">The sequence shown here is derived from an EMBL/GenBank/DDBJ whole genome shotgun (WGS) entry which is preliminary data.</text>
</comment>
<keyword evidence="3" id="KW-0788">Thiol protease</keyword>
<evidence type="ECO:0000256" key="4">
    <source>
        <dbReference type="SAM" id="MobiDB-lite"/>
    </source>
</evidence>
<dbReference type="Pfam" id="PF00656">
    <property type="entry name" value="Peptidase_C14"/>
    <property type="match status" value="1"/>
</dbReference>
<keyword evidence="2" id="KW-0053">Apoptosis</keyword>
<dbReference type="GO" id="GO:0005737">
    <property type="term" value="C:cytoplasm"/>
    <property type="evidence" value="ECO:0007669"/>
    <property type="project" value="TreeGrafter"/>
</dbReference>
<dbReference type="EMBL" id="MU157835">
    <property type="protein sequence ID" value="KAF9531488.1"/>
    <property type="molecule type" value="Genomic_DNA"/>
</dbReference>
<sequence>MLPPILSLVIGINQYLHPEEHTTLRGAVADADAFETYLTNQLNVPPSNITSLRDARASRKAILRGFEGLRDNPKYKKGECAIIIYYAGHGAQAPKPVGWENWSTVSGMIEQICPSDMSVPSNIVSAEKDRNSHVVYGIPDRTISALLNSISEAKGNNITFILDCCSSGGINRSGKKCDPGEYIPRRINNPPPISASVDREIWSQVILSRGGRVAEGYSDRDQGSHVLLAACGRDQEAWEGKTTHRGLFTTKLIEALKREKVEELTYTALMHKLKMPSSCKQTPHCEGHGLYRRLFNSLERGADESLVLAERTSKDGQIVVYTGEAQGVTVGSRFSIHATNLLETSLSTNAPLGHLIVKELDASASILEYKATTFKVPRQCYAKLVHIAVPKLSLYSDDKSWLHIVFPPEILTSLGAAIVEHINVCHLQLTVFNKKVYFDQWDSVVTPYLGSRIKHTVHASNVNRIREVVRCFRHFRYHLTRIGPYDFREVKIELRELDRVYDDQFEEIFSPTGENLIKNDPAEIVVNEDKDFGMSITNNTDADLYPYLFYFDPTHLTIFQWYKPPIGAASGPERFTRVNSLLSRRRLTLGYGDGGVEPWQFTIPEGDEMDLGFFKLFLSTRPIYFDSVAQGTPFSDEENEVDKIDDNLPSRTTPASLEGDPLERITWGAQLVTIIQKSR</sequence>
<protein>
    <submittedName>
        <fullName evidence="6">Caspase domain-containing protein</fullName>
    </submittedName>
</protein>
<proteinExistence type="inferred from homology"/>
<gene>
    <name evidence="6" type="ORF">CPB83DRAFT_881530</name>
</gene>
<accession>A0A9P6EKK1</accession>
<dbReference type="GO" id="GO:0006508">
    <property type="term" value="P:proteolysis"/>
    <property type="evidence" value="ECO:0007669"/>
    <property type="project" value="InterPro"/>
</dbReference>
<evidence type="ECO:0000313" key="7">
    <source>
        <dbReference type="Proteomes" id="UP000807306"/>
    </source>
</evidence>
<keyword evidence="7" id="KW-1185">Reference proteome</keyword>
<name>A0A9P6EKK1_9AGAR</name>
<dbReference type="InterPro" id="IPR029030">
    <property type="entry name" value="Caspase-like_dom_sf"/>
</dbReference>